<evidence type="ECO:0000313" key="3">
    <source>
        <dbReference type="Proteomes" id="UP000887013"/>
    </source>
</evidence>
<sequence>MWNNFAECKWMLEEYGGSLFCPFPDAIYSLCSYCGKSIETVVLQHTETIFKRWLKDGIKIQTREFSEVSQSTFVVVIFTVNGLRCPPITQGERGEKNSERDGGIFTEVGCSFKYKVESVHRKEYPSLGRKGPSSTQAGMDEKTSE</sequence>
<comment type="caution">
    <text evidence="2">The sequence shown here is derived from an EMBL/GenBank/DDBJ whole genome shotgun (WGS) entry which is preliminary data.</text>
</comment>
<dbReference type="AlphaFoldDB" id="A0A8X6N2Y2"/>
<evidence type="ECO:0000256" key="1">
    <source>
        <dbReference type="SAM" id="MobiDB-lite"/>
    </source>
</evidence>
<proteinExistence type="predicted"/>
<feature type="region of interest" description="Disordered" evidence="1">
    <location>
        <begin position="124"/>
        <end position="145"/>
    </location>
</feature>
<accession>A0A8X6N2Y2</accession>
<dbReference type="EMBL" id="BMAW01053296">
    <property type="protein sequence ID" value="GFS90410.1"/>
    <property type="molecule type" value="Genomic_DNA"/>
</dbReference>
<reference evidence="2" key="1">
    <citation type="submission" date="2020-08" db="EMBL/GenBank/DDBJ databases">
        <title>Multicomponent nature underlies the extraordinary mechanical properties of spider dragline silk.</title>
        <authorList>
            <person name="Kono N."/>
            <person name="Nakamura H."/>
            <person name="Mori M."/>
            <person name="Yoshida Y."/>
            <person name="Ohtoshi R."/>
            <person name="Malay A.D."/>
            <person name="Moran D.A.P."/>
            <person name="Tomita M."/>
            <person name="Numata K."/>
            <person name="Arakawa K."/>
        </authorList>
    </citation>
    <scope>NUCLEOTIDE SEQUENCE</scope>
</reference>
<name>A0A8X6N2Y2_NEPPI</name>
<organism evidence="2 3">
    <name type="scientific">Nephila pilipes</name>
    <name type="common">Giant wood spider</name>
    <name type="synonym">Nephila maculata</name>
    <dbReference type="NCBI Taxonomy" id="299642"/>
    <lineage>
        <taxon>Eukaryota</taxon>
        <taxon>Metazoa</taxon>
        <taxon>Ecdysozoa</taxon>
        <taxon>Arthropoda</taxon>
        <taxon>Chelicerata</taxon>
        <taxon>Arachnida</taxon>
        <taxon>Araneae</taxon>
        <taxon>Araneomorphae</taxon>
        <taxon>Entelegynae</taxon>
        <taxon>Araneoidea</taxon>
        <taxon>Nephilidae</taxon>
        <taxon>Nephila</taxon>
    </lineage>
</organism>
<dbReference type="Proteomes" id="UP000887013">
    <property type="component" value="Unassembled WGS sequence"/>
</dbReference>
<protein>
    <submittedName>
        <fullName evidence="2">Uncharacterized protein</fullName>
    </submittedName>
</protein>
<keyword evidence="3" id="KW-1185">Reference proteome</keyword>
<gene>
    <name evidence="2" type="ORF">NPIL_137741</name>
</gene>
<evidence type="ECO:0000313" key="2">
    <source>
        <dbReference type="EMBL" id="GFS90410.1"/>
    </source>
</evidence>